<keyword evidence="3" id="KW-1185">Reference proteome</keyword>
<dbReference type="EMBL" id="AP023355">
    <property type="protein sequence ID" value="BCJ38470.1"/>
    <property type="molecule type" value="Genomic_DNA"/>
</dbReference>
<dbReference type="KEGG" id="atl:Athai_59730"/>
<gene>
    <name evidence="2" type="ORF">Athai_59730</name>
</gene>
<feature type="transmembrane region" description="Helical" evidence="1">
    <location>
        <begin position="67"/>
        <end position="88"/>
    </location>
</feature>
<accession>A0A7R7DV76</accession>
<protein>
    <submittedName>
        <fullName evidence="2">Uncharacterized protein</fullName>
    </submittedName>
</protein>
<keyword evidence="1" id="KW-0812">Transmembrane</keyword>
<name>A0A7R7DV76_9ACTN</name>
<evidence type="ECO:0000313" key="2">
    <source>
        <dbReference type="EMBL" id="BCJ38470.1"/>
    </source>
</evidence>
<proteinExistence type="predicted"/>
<dbReference type="Proteomes" id="UP000611640">
    <property type="component" value="Chromosome"/>
</dbReference>
<sequence>MTVRIGPASTAIGRAGGRRRLFLAGTCVALVLAAIGDELPGYDGPGPFLDLGLAVLVALVWWRYTPLLAAAASVLFGVGGLLSPEFVARLGRPGRALEFAAGWLQLLAFGAAAVLAVAAVLSPARSPRRATTAVPVAHRRVEPSSESRE</sequence>
<reference evidence="2 3" key="1">
    <citation type="submission" date="2020-08" db="EMBL/GenBank/DDBJ databases">
        <title>Whole genome shotgun sequence of Actinocatenispora thailandica NBRC 105041.</title>
        <authorList>
            <person name="Komaki H."/>
            <person name="Tamura T."/>
        </authorList>
    </citation>
    <scope>NUCLEOTIDE SEQUENCE [LARGE SCALE GENOMIC DNA]</scope>
    <source>
        <strain evidence="2 3">NBRC 105041</strain>
    </source>
</reference>
<feature type="transmembrane region" description="Helical" evidence="1">
    <location>
        <begin position="46"/>
        <end position="62"/>
    </location>
</feature>
<keyword evidence="1" id="KW-0472">Membrane</keyword>
<evidence type="ECO:0000313" key="3">
    <source>
        <dbReference type="Proteomes" id="UP000611640"/>
    </source>
</evidence>
<dbReference type="RefSeq" id="WP_203964497.1">
    <property type="nucleotide sequence ID" value="NZ_AP023355.1"/>
</dbReference>
<evidence type="ECO:0000256" key="1">
    <source>
        <dbReference type="SAM" id="Phobius"/>
    </source>
</evidence>
<organism evidence="2 3">
    <name type="scientific">Actinocatenispora thailandica</name>
    <dbReference type="NCBI Taxonomy" id="227318"/>
    <lineage>
        <taxon>Bacteria</taxon>
        <taxon>Bacillati</taxon>
        <taxon>Actinomycetota</taxon>
        <taxon>Actinomycetes</taxon>
        <taxon>Micromonosporales</taxon>
        <taxon>Micromonosporaceae</taxon>
        <taxon>Actinocatenispora</taxon>
    </lineage>
</organism>
<dbReference type="AlphaFoldDB" id="A0A7R7DV76"/>
<feature type="transmembrane region" description="Helical" evidence="1">
    <location>
        <begin position="100"/>
        <end position="121"/>
    </location>
</feature>
<keyword evidence="1" id="KW-1133">Transmembrane helix</keyword>